<name>A0A5B2ZBY8_9GAMM</name>
<dbReference type="RefSeq" id="WP_149860252.1">
    <property type="nucleotide sequence ID" value="NZ_VUOD01000003.1"/>
</dbReference>
<dbReference type="InterPro" id="IPR013491">
    <property type="entry name" value="Tape_meas_N"/>
</dbReference>
<feature type="domain" description="Tape measure protein N-terminal" evidence="2">
    <location>
        <begin position="74"/>
        <end position="267"/>
    </location>
</feature>
<evidence type="ECO:0000313" key="3">
    <source>
        <dbReference type="EMBL" id="KAA2285425.1"/>
    </source>
</evidence>
<dbReference type="Proteomes" id="UP000322165">
    <property type="component" value="Unassembled WGS sequence"/>
</dbReference>
<organism evidence="3 4">
    <name type="scientific">Arenimonas fontis</name>
    <dbReference type="NCBI Taxonomy" id="2608255"/>
    <lineage>
        <taxon>Bacteria</taxon>
        <taxon>Pseudomonadati</taxon>
        <taxon>Pseudomonadota</taxon>
        <taxon>Gammaproteobacteria</taxon>
        <taxon>Lysobacterales</taxon>
        <taxon>Lysobacteraceae</taxon>
        <taxon>Arenimonas</taxon>
    </lineage>
</organism>
<reference evidence="3 4" key="1">
    <citation type="submission" date="2019-09" db="EMBL/GenBank/DDBJ databases">
        <title>Arenimonas chukotkensis sp. nov., a bacterium isolated from Chukotka hot spring, Arctic region, Russia.</title>
        <authorList>
            <person name="Zayulina K.S."/>
            <person name="Prokofeva M.I."/>
            <person name="Elcheninov A.G."/>
            <person name="Novikov A."/>
            <person name="Kochetkova T.V."/>
            <person name="Kublanov I.V."/>
        </authorList>
    </citation>
    <scope>NUCLEOTIDE SEQUENCE [LARGE SCALE GENOMIC DNA]</scope>
    <source>
        <strain evidence="3 4">3729k</strain>
    </source>
</reference>
<dbReference type="NCBIfam" id="TIGR02675">
    <property type="entry name" value="tape_meas_nterm"/>
    <property type="match status" value="1"/>
</dbReference>
<dbReference type="AlphaFoldDB" id="A0A5B2ZBY8"/>
<gene>
    <name evidence="3" type="ORF">F0415_05800</name>
</gene>
<evidence type="ECO:0000313" key="4">
    <source>
        <dbReference type="Proteomes" id="UP000322165"/>
    </source>
</evidence>
<protein>
    <submittedName>
        <fullName evidence="3">Tape measure protein</fullName>
    </submittedName>
</protein>
<dbReference type="Pfam" id="PF20155">
    <property type="entry name" value="TMP_3"/>
    <property type="match status" value="1"/>
</dbReference>
<sequence>MATPQTNLRVRISADLADIKNGLLALRKDLEGVKRGAREALSADNNRFVAGLKAVRAQVVGIVASYASLQGVQTFARLADEANLLRGRLKLATKDQQGFNKAQRDTFAIAQRNQVSLATTVDLYARLSRSTQRLGLGGQQQSDLTEAILQAGRLSFASEEGLNAAIVQLGQGLASGQLRGEELNSVLEQTPRLAQAIQDGLRELGIKGAEDLRKLAKEGQLTPELLVNAILTQQDRLAEEAKNIPQTIAGAFSQLSNAVLRFIQDSNEANTAAQGIISFLRAIAENLPLIVSTMITATKVAVAYFLVFKAAPATIAAATAALALYKQQVIATSLAQTLGIKTAVTWASRLKAAAGTVFAAFVGWEIGTYLKNEFLEVELAGIAFVNNLLIGFERTKLAAMVAAEGIKAAFKGAFNLLRDNLAAGLSNYAAAMEATDAFGLNAAAAKKLREYANTVRSSGSAWDEFKDKVTTAALETEDRVEAIRADFDALAAAAIDRKFSIEEPGSASTPGSAGLQGDGGSAARAAADSLELLQDATQRAMRALEQAYEDGEISMRDFFTKKAELERQSIDLALQAAHADLQAATSVEAQGKALTTIIKLQRDRAEIGPRIAREQASAERELANELQNLGIRMLELEGNVEAAAAVRLGQEFSALREKLLREGNSLGVELVDRVFNAELAKQRLDSISSRTSAALASLRSETDYLNSQVELGGTSPVDAERALQRVREETLVQLRKLRAEAAAAYNQAPTPETLAVLRELDTEILQITESQKRFKNEAKQGAVDALTGFFTDLATGAKSFKDAFKDMVVNFIQGLARMAAQALAQRIILSMFSAFGGGGGASPVPVGVNHGGGMAGQGTTRMIPRSTFAAYWGQAPRFHEGVNLRAGEIPAILQEGERVLSRAENARYSEGGRPAPGYRILNIFDPSFVPDSMGGPDGEKVVMNHIGRNPGRVRQLLGMA</sequence>
<feature type="region of interest" description="Disordered" evidence="1">
    <location>
        <begin position="502"/>
        <end position="521"/>
    </location>
</feature>
<keyword evidence="4" id="KW-1185">Reference proteome</keyword>
<evidence type="ECO:0000259" key="2">
    <source>
        <dbReference type="Pfam" id="PF20155"/>
    </source>
</evidence>
<evidence type="ECO:0000256" key="1">
    <source>
        <dbReference type="SAM" id="MobiDB-lite"/>
    </source>
</evidence>
<dbReference type="EMBL" id="VUOD01000003">
    <property type="protein sequence ID" value="KAA2285425.1"/>
    <property type="molecule type" value="Genomic_DNA"/>
</dbReference>
<reference evidence="3 4" key="2">
    <citation type="submission" date="2019-09" db="EMBL/GenBank/DDBJ databases">
        <authorList>
            <person name="Mazur A."/>
        </authorList>
    </citation>
    <scope>NUCLEOTIDE SEQUENCE [LARGE SCALE GENOMIC DNA]</scope>
    <source>
        <strain evidence="3 4">3729k</strain>
    </source>
</reference>
<comment type="caution">
    <text evidence="3">The sequence shown here is derived from an EMBL/GenBank/DDBJ whole genome shotgun (WGS) entry which is preliminary data.</text>
</comment>
<proteinExistence type="predicted"/>
<accession>A0A5B2ZBY8</accession>